<gene>
    <name evidence="1" type="primary">X975_21066</name>
    <name evidence="1" type="ORF">TNCT_704721</name>
</gene>
<evidence type="ECO:0000313" key="1">
    <source>
        <dbReference type="EMBL" id="GFQ64262.1"/>
    </source>
</evidence>
<dbReference type="Proteomes" id="UP000887116">
    <property type="component" value="Unassembled WGS sequence"/>
</dbReference>
<sequence>MFDDSVMECKNSGMIVEPPARPIDLETVPEDGFEFIHRARLEEDLLHSNEPSKMKELELYAKEKAQEFSRFANSLKMKKTILQQQFPMNSEDFYPKKDEVEWCQFLLGSKLCAKIYGTDDTGVEGHLPLLSCILYYSQDEIQMLIKYIHQWFVKIGMEKTMCMWLYSLLACLEKPVDVNFQQVLEEIQIDYKRHLKYEDEYDIQVYFILSILFQNFCAH</sequence>
<comment type="caution">
    <text evidence="1">The sequence shown here is derived from an EMBL/GenBank/DDBJ whole genome shotgun (WGS) entry which is preliminary data.</text>
</comment>
<name>A0A8X6GZQ0_TRICU</name>
<dbReference type="AlphaFoldDB" id="A0A8X6GZQ0"/>
<accession>A0A8X6GZQ0</accession>
<reference evidence="1" key="1">
    <citation type="submission" date="2020-07" db="EMBL/GenBank/DDBJ databases">
        <title>Multicomponent nature underlies the extraordinary mechanical properties of spider dragline silk.</title>
        <authorList>
            <person name="Kono N."/>
            <person name="Nakamura H."/>
            <person name="Mori M."/>
            <person name="Yoshida Y."/>
            <person name="Ohtoshi R."/>
            <person name="Malay A.D."/>
            <person name="Moran D.A.P."/>
            <person name="Tomita M."/>
            <person name="Numata K."/>
            <person name="Arakawa K."/>
        </authorList>
    </citation>
    <scope>NUCLEOTIDE SEQUENCE</scope>
</reference>
<protein>
    <submittedName>
        <fullName evidence="1">Gem-associated protein 2</fullName>
    </submittedName>
</protein>
<dbReference type="Gene3D" id="1.20.58.1070">
    <property type="match status" value="1"/>
</dbReference>
<proteinExistence type="predicted"/>
<dbReference type="GO" id="GO:0000387">
    <property type="term" value="P:spliceosomal snRNP assembly"/>
    <property type="evidence" value="ECO:0007669"/>
    <property type="project" value="InterPro"/>
</dbReference>
<dbReference type="EMBL" id="BMAO01010025">
    <property type="protein sequence ID" value="GFQ64262.1"/>
    <property type="molecule type" value="Genomic_DNA"/>
</dbReference>
<evidence type="ECO:0000313" key="2">
    <source>
        <dbReference type="Proteomes" id="UP000887116"/>
    </source>
</evidence>
<dbReference type="OrthoDB" id="6430261at2759"/>
<dbReference type="Pfam" id="PF04938">
    <property type="entry name" value="SIP1"/>
    <property type="match status" value="1"/>
</dbReference>
<dbReference type="InterPro" id="IPR035426">
    <property type="entry name" value="Gemin2/Brr1"/>
</dbReference>
<organism evidence="1 2">
    <name type="scientific">Trichonephila clavata</name>
    <name type="common">Joro spider</name>
    <name type="synonym">Nephila clavata</name>
    <dbReference type="NCBI Taxonomy" id="2740835"/>
    <lineage>
        <taxon>Eukaryota</taxon>
        <taxon>Metazoa</taxon>
        <taxon>Ecdysozoa</taxon>
        <taxon>Arthropoda</taxon>
        <taxon>Chelicerata</taxon>
        <taxon>Arachnida</taxon>
        <taxon>Araneae</taxon>
        <taxon>Araneomorphae</taxon>
        <taxon>Entelegynae</taxon>
        <taxon>Araneoidea</taxon>
        <taxon>Nephilidae</taxon>
        <taxon>Trichonephila</taxon>
    </lineage>
</organism>
<keyword evidence="2" id="KW-1185">Reference proteome</keyword>